<comment type="caution">
    <text evidence="2">The sequence shown here is derived from an EMBL/GenBank/DDBJ whole genome shotgun (WGS) entry which is preliminary data.</text>
</comment>
<proteinExistence type="predicted"/>
<dbReference type="SUPFAM" id="SSF55811">
    <property type="entry name" value="Nudix"/>
    <property type="match status" value="1"/>
</dbReference>
<dbReference type="Pfam" id="PF15916">
    <property type="entry name" value="DUF4743"/>
    <property type="match status" value="1"/>
</dbReference>
<accession>A0ABW4YCY0</accession>
<evidence type="ECO:0000313" key="2">
    <source>
        <dbReference type="EMBL" id="MFD2113515.1"/>
    </source>
</evidence>
<dbReference type="Pfam" id="PF00293">
    <property type="entry name" value="NUDIX"/>
    <property type="match status" value="1"/>
</dbReference>
<reference evidence="3" key="1">
    <citation type="journal article" date="2019" name="Int. J. Syst. Evol. Microbiol.">
        <title>The Global Catalogue of Microorganisms (GCM) 10K type strain sequencing project: providing services to taxonomists for standard genome sequencing and annotation.</title>
        <authorList>
            <consortium name="The Broad Institute Genomics Platform"/>
            <consortium name="The Broad Institute Genome Sequencing Center for Infectious Disease"/>
            <person name="Wu L."/>
            <person name="Ma J."/>
        </authorList>
    </citation>
    <scope>NUCLEOTIDE SEQUENCE [LARGE SCALE GENOMIC DNA]</scope>
    <source>
        <strain evidence="3">KACC 12597</strain>
    </source>
</reference>
<evidence type="ECO:0000313" key="3">
    <source>
        <dbReference type="Proteomes" id="UP001597337"/>
    </source>
</evidence>
<keyword evidence="3" id="KW-1185">Reference proteome</keyword>
<dbReference type="InterPro" id="IPR015797">
    <property type="entry name" value="NUDIX_hydrolase-like_dom_sf"/>
</dbReference>
<dbReference type="RefSeq" id="WP_386028358.1">
    <property type="nucleotide sequence ID" value="NZ_JBHUHX010000051.1"/>
</dbReference>
<dbReference type="InterPro" id="IPR031804">
    <property type="entry name" value="DUF4743"/>
</dbReference>
<dbReference type="EMBL" id="JBHUHX010000051">
    <property type="protein sequence ID" value="MFD2113515.1"/>
    <property type="molecule type" value="Genomic_DNA"/>
</dbReference>
<dbReference type="InterPro" id="IPR000086">
    <property type="entry name" value="NUDIX_hydrolase_dom"/>
</dbReference>
<organism evidence="2 3">
    <name type="scientific">Thiorhodococcus fuscus</name>
    <dbReference type="NCBI Taxonomy" id="527200"/>
    <lineage>
        <taxon>Bacteria</taxon>
        <taxon>Pseudomonadati</taxon>
        <taxon>Pseudomonadota</taxon>
        <taxon>Gammaproteobacteria</taxon>
        <taxon>Chromatiales</taxon>
        <taxon>Chromatiaceae</taxon>
        <taxon>Thiorhodococcus</taxon>
    </lineage>
</organism>
<feature type="domain" description="Nudix hydrolase" evidence="1">
    <location>
        <begin position="116"/>
        <end position="257"/>
    </location>
</feature>
<dbReference type="Gene3D" id="3.90.79.10">
    <property type="entry name" value="Nucleoside Triphosphate Pyrophosphohydrolase"/>
    <property type="match status" value="1"/>
</dbReference>
<protein>
    <submittedName>
        <fullName evidence="2">DUF4743 domain-containing protein</fullName>
    </submittedName>
</protein>
<name>A0ABW4YCY0_9GAMM</name>
<dbReference type="Proteomes" id="UP001597337">
    <property type="component" value="Unassembled WGS sequence"/>
</dbReference>
<gene>
    <name evidence="2" type="ORF">ACFSJC_16820</name>
</gene>
<dbReference type="PROSITE" id="PS51462">
    <property type="entry name" value="NUDIX"/>
    <property type="match status" value="1"/>
</dbReference>
<dbReference type="PANTHER" id="PTHR13622">
    <property type="entry name" value="THIAMIN PYROPHOSPHOKINASE"/>
    <property type="match status" value="1"/>
</dbReference>
<sequence>MSFLDKIQACNAWNPGDFVPFLLDGERIGMLRHTAVDRLRRWPEHFTVSDTAVHWIQAPSDFDGRTALLADLVRQLVEEGVLSHVHGERYPVTSGNRDRAICLVDRACAPFFGMRAFGQHLNGFVRTPTGIEMWVGRRAADRRLYPGYLDNLVAGGLPFELTLAENLRKECAEEAGMPPELADRAVAVGAVTYCRDSERGLKPDVMYCYDLELPEDFEPRCTDGEVEAFYRLPVEEIRDLVRDTGEFKLNCNLVIIDFLIRHGIIPQTDPDYLAILSGLRSPLS</sequence>
<evidence type="ECO:0000259" key="1">
    <source>
        <dbReference type="PROSITE" id="PS51462"/>
    </source>
</evidence>
<dbReference type="PANTHER" id="PTHR13622:SF8">
    <property type="entry name" value="THIAMIN PYROPHOSPHOKINASE 1"/>
    <property type="match status" value="1"/>
</dbReference>
<dbReference type="CDD" id="cd03676">
    <property type="entry name" value="NUDIX_Tnr3_like"/>
    <property type="match status" value="1"/>
</dbReference>